<dbReference type="SUPFAM" id="SSF110857">
    <property type="entry name" value="Gamma-glutamyl cyclotransferase-like"/>
    <property type="match status" value="1"/>
</dbReference>
<organism evidence="2 3">
    <name type="scientific">Paraclostridium benzoelyticum</name>
    <dbReference type="NCBI Taxonomy" id="1629550"/>
    <lineage>
        <taxon>Bacteria</taxon>
        <taxon>Bacillati</taxon>
        <taxon>Bacillota</taxon>
        <taxon>Clostridia</taxon>
        <taxon>Peptostreptococcales</taxon>
        <taxon>Peptostreptococcaceae</taxon>
        <taxon>Paraclostridium</taxon>
    </lineage>
</organism>
<reference evidence="2 3" key="1">
    <citation type="submission" date="2015-04" db="EMBL/GenBank/DDBJ databases">
        <title>Microcin producing Clostridium sp. JC272T.</title>
        <authorList>
            <person name="Jyothsna T."/>
            <person name="Sasikala C."/>
            <person name="Ramana C."/>
        </authorList>
    </citation>
    <scope>NUCLEOTIDE SEQUENCE [LARGE SCALE GENOMIC DNA]</scope>
    <source>
        <strain evidence="2 3">JC272</strain>
    </source>
</reference>
<dbReference type="PATRIC" id="fig|1629550.3.peg.1494"/>
<evidence type="ECO:0000313" key="2">
    <source>
        <dbReference type="EMBL" id="KKY01160.1"/>
    </source>
</evidence>
<protein>
    <recommendedName>
        <fullName evidence="1">Gamma-glutamylcyclotransferase AIG2-like domain-containing protein</fullName>
    </recommendedName>
</protein>
<dbReference type="EMBL" id="LBBT01000213">
    <property type="protein sequence ID" value="KKY01160.1"/>
    <property type="molecule type" value="Genomic_DNA"/>
</dbReference>
<feature type="domain" description="Gamma-glutamylcyclotransferase AIG2-like" evidence="1">
    <location>
        <begin position="6"/>
        <end position="132"/>
    </location>
</feature>
<dbReference type="RefSeq" id="WP_046823178.1">
    <property type="nucleotide sequence ID" value="NZ_LBBT01000213.1"/>
</dbReference>
<dbReference type="InterPro" id="IPR009288">
    <property type="entry name" value="AIG2-like_dom"/>
</dbReference>
<comment type="caution">
    <text evidence="2">The sequence shown here is derived from an EMBL/GenBank/DDBJ whole genome shotgun (WGS) entry which is preliminary data.</text>
</comment>
<keyword evidence="3" id="KW-1185">Reference proteome</keyword>
<evidence type="ECO:0000259" key="1">
    <source>
        <dbReference type="Pfam" id="PF06094"/>
    </source>
</evidence>
<dbReference type="AlphaFoldDB" id="A0A0M3DEU2"/>
<accession>A0A0M3DEU2</accession>
<dbReference type="Proteomes" id="UP000034407">
    <property type="component" value="Unassembled WGS sequence"/>
</dbReference>
<sequence>MLVKKIFVYGSLRSDMFNYNIYLNGKVKSSKKGYINGSLYHLDNKGYPAVVKGNKKILGELMELNDFEATLKELDYMENYQLDGFNNEYNRNEVDVTLLDGSIEKAYFYEYNKDAEINKDDILISIECGDWKEYISNK</sequence>
<proteinExistence type="predicted"/>
<dbReference type="InterPro" id="IPR036568">
    <property type="entry name" value="GGCT-like_sf"/>
</dbReference>
<dbReference type="Pfam" id="PF06094">
    <property type="entry name" value="GGACT"/>
    <property type="match status" value="1"/>
</dbReference>
<gene>
    <name evidence="2" type="ORF">VN21_10225</name>
</gene>
<dbReference type="Gene3D" id="3.10.490.10">
    <property type="entry name" value="Gamma-glutamyl cyclotransferase-like"/>
    <property type="match status" value="1"/>
</dbReference>
<evidence type="ECO:0000313" key="3">
    <source>
        <dbReference type="Proteomes" id="UP000034407"/>
    </source>
</evidence>
<name>A0A0M3DEU2_9FIRM</name>
<dbReference type="OrthoDB" id="8538589at2"/>
<dbReference type="InterPro" id="IPR013024">
    <property type="entry name" value="GGCT-like"/>
</dbReference>
<dbReference type="CDD" id="cd06661">
    <property type="entry name" value="GGCT_like"/>
    <property type="match status" value="1"/>
</dbReference>